<evidence type="ECO:0000313" key="5">
    <source>
        <dbReference type="Proteomes" id="UP001165667"/>
    </source>
</evidence>
<dbReference type="Proteomes" id="UP001165667">
    <property type="component" value="Unassembled WGS sequence"/>
</dbReference>
<keyword evidence="5" id="KW-1185">Reference proteome</keyword>
<dbReference type="PANTHER" id="PTHR47505:SF1">
    <property type="entry name" value="DNA UTILIZATION PROTEIN YHGH"/>
    <property type="match status" value="1"/>
</dbReference>
<evidence type="ECO:0000259" key="3">
    <source>
        <dbReference type="Pfam" id="PF18912"/>
    </source>
</evidence>
<comment type="caution">
    <text evidence="4">The sequence shown here is derived from an EMBL/GenBank/DDBJ whole genome shotgun (WGS) entry which is preliminary data.</text>
</comment>
<proteinExistence type="inferred from homology"/>
<dbReference type="Gene3D" id="3.40.50.2020">
    <property type="match status" value="1"/>
</dbReference>
<feature type="domain" description="Double zinc ribbon" evidence="3">
    <location>
        <begin position="43"/>
        <end position="89"/>
    </location>
</feature>
<feature type="domain" description="Phosphoribosyltransferase" evidence="2">
    <location>
        <begin position="177"/>
        <end position="271"/>
    </location>
</feature>
<gene>
    <name evidence="4" type="ORF">M8523_13045</name>
</gene>
<evidence type="ECO:0000256" key="1">
    <source>
        <dbReference type="ARBA" id="ARBA00008007"/>
    </source>
</evidence>
<dbReference type="SUPFAM" id="SSF53271">
    <property type="entry name" value="PRTase-like"/>
    <property type="match status" value="1"/>
</dbReference>
<dbReference type="PANTHER" id="PTHR47505">
    <property type="entry name" value="DNA UTILIZATION PROTEIN YHGH"/>
    <property type="match status" value="1"/>
</dbReference>
<dbReference type="InterPro" id="IPR029057">
    <property type="entry name" value="PRTase-like"/>
</dbReference>
<dbReference type="InterPro" id="IPR044005">
    <property type="entry name" value="DZR_2"/>
</dbReference>
<dbReference type="CDD" id="cd06223">
    <property type="entry name" value="PRTases_typeI"/>
    <property type="match status" value="1"/>
</dbReference>
<reference evidence="4" key="1">
    <citation type="submission" date="2022-05" db="EMBL/GenBank/DDBJ databases">
        <authorList>
            <person name="Pankratov T."/>
        </authorList>
    </citation>
    <scope>NUCLEOTIDE SEQUENCE</scope>
    <source>
        <strain evidence="4">BP6-180914</strain>
    </source>
</reference>
<evidence type="ECO:0000259" key="2">
    <source>
        <dbReference type="Pfam" id="PF00156"/>
    </source>
</evidence>
<dbReference type="RefSeq" id="WP_282585309.1">
    <property type="nucleotide sequence ID" value="NZ_JAMOIM010000007.1"/>
</dbReference>
<dbReference type="InterPro" id="IPR000836">
    <property type="entry name" value="PRTase_dom"/>
</dbReference>
<dbReference type="Pfam" id="PF18912">
    <property type="entry name" value="DZR_2"/>
    <property type="match status" value="1"/>
</dbReference>
<dbReference type="AlphaFoldDB" id="A0AA41Z1V2"/>
<sequence length="277" mass="29287">MADDGVGQIYVPVAGPVALPSRRAADRVGKSLAQAPLSFGRALLDLVYPPGCMACSGPTAASGGLCAACWTRLRFVTPPVCDRLGTPLPVDLGPGLLSPEALANPPVYRRARAVACFDEGPAQALVHRLKYGDRPDYARVLGLWMAQAGASLLDEADVVVPIPLHARRLWRRRFNQAAQLARSVSRAAKKPLDLDGLVRVKATLSQVGMTRAQRAENIQGAFRVAPAAAGRFRGRRVVLVDDVLTTGATVNAASRVLLRDGAATVDVLVFARVVTAG</sequence>
<organism evidence="4 5">
    <name type="scientific">Lichenifustis flavocetrariae</name>
    <dbReference type="NCBI Taxonomy" id="2949735"/>
    <lineage>
        <taxon>Bacteria</taxon>
        <taxon>Pseudomonadati</taxon>
        <taxon>Pseudomonadota</taxon>
        <taxon>Alphaproteobacteria</taxon>
        <taxon>Hyphomicrobiales</taxon>
        <taxon>Lichenihabitantaceae</taxon>
        <taxon>Lichenifustis</taxon>
    </lineage>
</organism>
<dbReference type="Pfam" id="PF00156">
    <property type="entry name" value="Pribosyltran"/>
    <property type="match status" value="1"/>
</dbReference>
<dbReference type="EMBL" id="JAMOIM010000007">
    <property type="protein sequence ID" value="MCW6508948.1"/>
    <property type="molecule type" value="Genomic_DNA"/>
</dbReference>
<comment type="similarity">
    <text evidence="1">Belongs to the ComF/GntX family.</text>
</comment>
<name>A0AA41Z1V2_9HYPH</name>
<accession>A0AA41Z1V2</accession>
<evidence type="ECO:0000313" key="4">
    <source>
        <dbReference type="EMBL" id="MCW6508948.1"/>
    </source>
</evidence>
<dbReference type="InterPro" id="IPR051910">
    <property type="entry name" value="ComF/GntX_DNA_util-trans"/>
</dbReference>
<protein>
    <submittedName>
        <fullName evidence="4">ComF family protein</fullName>
    </submittedName>
</protein>